<evidence type="ECO:0000313" key="3">
    <source>
        <dbReference type="Proteomes" id="UP000235392"/>
    </source>
</evidence>
<feature type="compositionally biased region" description="Polar residues" evidence="1">
    <location>
        <begin position="60"/>
        <end position="69"/>
    </location>
</feature>
<dbReference type="EMBL" id="PGCI01000317">
    <property type="protein sequence ID" value="PLW29857.1"/>
    <property type="molecule type" value="Genomic_DNA"/>
</dbReference>
<sequence length="77" mass="8292">MQILATKGNNENEIELVKGPFGARAVSCEYLAGPRKTRDTGKISYLVSGDTGKTKISRLASHSPSTPLTHRSPPPTR</sequence>
<accession>A0A2N5TWM9</accession>
<protein>
    <submittedName>
        <fullName evidence="2">Uncharacterized protein</fullName>
    </submittedName>
</protein>
<feature type="region of interest" description="Disordered" evidence="1">
    <location>
        <begin position="53"/>
        <end position="77"/>
    </location>
</feature>
<dbReference type="Proteomes" id="UP000235392">
    <property type="component" value="Unassembled WGS sequence"/>
</dbReference>
<name>A0A2N5TWM9_9BASI</name>
<gene>
    <name evidence="2" type="ORF">PCASD_21200</name>
</gene>
<organism evidence="2 3">
    <name type="scientific">Puccinia coronata f. sp. avenae</name>
    <dbReference type="NCBI Taxonomy" id="200324"/>
    <lineage>
        <taxon>Eukaryota</taxon>
        <taxon>Fungi</taxon>
        <taxon>Dikarya</taxon>
        <taxon>Basidiomycota</taxon>
        <taxon>Pucciniomycotina</taxon>
        <taxon>Pucciniomycetes</taxon>
        <taxon>Pucciniales</taxon>
        <taxon>Pucciniaceae</taxon>
        <taxon>Puccinia</taxon>
    </lineage>
</organism>
<proteinExistence type="predicted"/>
<evidence type="ECO:0000256" key="1">
    <source>
        <dbReference type="SAM" id="MobiDB-lite"/>
    </source>
</evidence>
<comment type="caution">
    <text evidence="2">The sequence shown here is derived from an EMBL/GenBank/DDBJ whole genome shotgun (WGS) entry which is preliminary data.</text>
</comment>
<reference evidence="2 3" key="1">
    <citation type="submission" date="2017-11" db="EMBL/GenBank/DDBJ databases">
        <title>De novo assembly and phasing of dikaryotic genomes from two isolates of Puccinia coronata f. sp. avenae, the causal agent of oat crown rust.</title>
        <authorList>
            <person name="Miller M.E."/>
            <person name="Zhang Y."/>
            <person name="Omidvar V."/>
            <person name="Sperschneider J."/>
            <person name="Schwessinger B."/>
            <person name="Raley C."/>
            <person name="Palmer J.M."/>
            <person name="Garnica D."/>
            <person name="Upadhyaya N."/>
            <person name="Rathjen J."/>
            <person name="Taylor J.M."/>
            <person name="Park R.F."/>
            <person name="Dodds P.N."/>
            <person name="Hirsch C.D."/>
            <person name="Kianian S.F."/>
            <person name="Figueroa M."/>
        </authorList>
    </citation>
    <scope>NUCLEOTIDE SEQUENCE [LARGE SCALE GENOMIC DNA]</scope>
    <source>
        <strain evidence="2">12SD80</strain>
    </source>
</reference>
<evidence type="ECO:0000313" key="2">
    <source>
        <dbReference type="EMBL" id="PLW29857.1"/>
    </source>
</evidence>
<dbReference type="AlphaFoldDB" id="A0A2N5TWM9"/>